<protein>
    <submittedName>
        <fullName evidence="1">Uncharacterized protein</fullName>
    </submittedName>
</protein>
<sequence>SVFLPADTSDTPEATLGALRKWVGGDP</sequence>
<gene>
    <name evidence="1" type="ORF">LCGC14_2360260</name>
</gene>
<comment type="caution">
    <text evidence="1">The sequence shown here is derived from an EMBL/GenBank/DDBJ whole genome shotgun (WGS) entry which is preliminary data.</text>
</comment>
<name>A0A0F9F1N5_9ZZZZ</name>
<dbReference type="EMBL" id="LAZR01034554">
    <property type="protein sequence ID" value="KKL44977.1"/>
    <property type="molecule type" value="Genomic_DNA"/>
</dbReference>
<proteinExistence type="predicted"/>
<accession>A0A0F9F1N5</accession>
<feature type="non-terminal residue" evidence="1">
    <location>
        <position position="1"/>
    </location>
</feature>
<evidence type="ECO:0000313" key="1">
    <source>
        <dbReference type="EMBL" id="KKL44977.1"/>
    </source>
</evidence>
<organism evidence="1">
    <name type="scientific">marine sediment metagenome</name>
    <dbReference type="NCBI Taxonomy" id="412755"/>
    <lineage>
        <taxon>unclassified sequences</taxon>
        <taxon>metagenomes</taxon>
        <taxon>ecological metagenomes</taxon>
    </lineage>
</organism>
<reference evidence="1" key="1">
    <citation type="journal article" date="2015" name="Nature">
        <title>Complex archaea that bridge the gap between prokaryotes and eukaryotes.</title>
        <authorList>
            <person name="Spang A."/>
            <person name="Saw J.H."/>
            <person name="Jorgensen S.L."/>
            <person name="Zaremba-Niedzwiedzka K."/>
            <person name="Martijn J."/>
            <person name="Lind A.E."/>
            <person name="van Eijk R."/>
            <person name="Schleper C."/>
            <person name="Guy L."/>
            <person name="Ettema T.J."/>
        </authorList>
    </citation>
    <scope>NUCLEOTIDE SEQUENCE</scope>
</reference>
<dbReference type="AlphaFoldDB" id="A0A0F9F1N5"/>